<reference evidence="2" key="1">
    <citation type="submission" date="2023-10" db="EMBL/GenBank/DDBJ databases">
        <title>Genome assemblies of two species of porcelain crab, Petrolisthes cinctipes and Petrolisthes manimaculis (Anomura: Porcellanidae).</title>
        <authorList>
            <person name="Angst P."/>
        </authorList>
    </citation>
    <scope>NUCLEOTIDE SEQUENCE</scope>
    <source>
        <strain evidence="2">PB745_01</strain>
        <tissue evidence="2">Gill</tissue>
    </source>
</reference>
<dbReference type="EMBL" id="JAWQEG010001380">
    <property type="protein sequence ID" value="KAK3879891.1"/>
    <property type="molecule type" value="Genomic_DNA"/>
</dbReference>
<feature type="compositionally biased region" description="Basic and acidic residues" evidence="1">
    <location>
        <begin position="9"/>
        <end position="18"/>
    </location>
</feature>
<protein>
    <submittedName>
        <fullName evidence="2">Uncharacterized protein</fullName>
    </submittedName>
</protein>
<dbReference type="AlphaFoldDB" id="A0AAE1BZS6"/>
<evidence type="ECO:0000313" key="3">
    <source>
        <dbReference type="EMBL" id="KAK3879891.1"/>
    </source>
</evidence>
<evidence type="ECO:0000256" key="1">
    <source>
        <dbReference type="SAM" id="MobiDB-lite"/>
    </source>
</evidence>
<feature type="region of interest" description="Disordered" evidence="1">
    <location>
        <begin position="1"/>
        <end position="75"/>
    </location>
</feature>
<organism evidence="2 4">
    <name type="scientific">Petrolisthes cinctipes</name>
    <name type="common">Flat porcelain crab</name>
    <dbReference type="NCBI Taxonomy" id="88211"/>
    <lineage>
        <taxon>Eukaryota</taxon>
        <taxon>Metazoa</taxon>
        <taxon>Ecdysozoa</taxon>
        <taxon>Arthropoda</taxon>
        <taxon>Crustacea</taxon>
        <taxon>Multicrustacea</taxon>
        <taxon>Malacostraca</taxon>
        <taxon>Eumalacostraca</taxon>
        <taxon>Eucarida</taxon>
        <taxon>Decapoda</taxon>
        <taxon>Pleocyemata</taxon>
        <taxon>Anomura</taxon>
        <taxon>Galatheoidea</taxon>
        <taxon>Porcellanidae</taxon>
        <taxon>Petrolisthes</taxon>
    </lineage>
</organism>
<dbReference type="Proteomes" id="UP001286313">
    <property type="component" value="Unassembled WGS sequence"/>
</dbReference>
<proteinExistence type="predicted"/>
<evidence type="ECO:0000313" key="2">
    <source>
        <dbReference type="EMBL" id="KAK3859323.1"/>
    </source>
</evidence>
<keyword evidence="4" id="KW-1185">Reference proteome</keyword>
<name>A0AAE1BZS6_PETCI</name>
<comment type="caution">
    <text evidence="2">The sequence shown here is derived from an EMBL/GenBank/DDBJ whole genome shotgun (WGS) entry which is preliminary data.</text>
</comment>
<gene>
    <name evidence="3" type="ORF">Pcinc_015578</name>
    <name evidence="2" type="ORF">Pcinc_034554</name>
</gene>
<evidence type="ECO:0000313" key="4">
    <source>
        <dbReference type="Proteomes" id="UP001286313"/>
    </source>
</evidence>
<sequence length="75" mass="7337">MPDASSVVEKAEVLDQRGGEGAGPGGRVRVQGGEGMKGGRGRDQVGGSGCREGAGPGGRVRVQGGEVMKGGMGRG</sequence>
<dbReference type="EMBL" id="JAWQEG010005051">
    <property type="protein sequence ID" value="KAK3859323.1"/>
    <property type="molecule type" value="Genomic_DNA"/>
</dbReference>
<feature type="compositionally biased region" description="Gly residues" evidence="1">
    <location>
        <begin position="19"/>
        <end position="58"/>
    </location>
</feature>
<accession>A0AAE1BZS6</accession>